<organism evidence="1 2">
    <name type="scientific">Microvirga tunisiensis</name>
    <dbReference type="NCBI Taxonomy" id="2108360"/>
    <lineage>
        <taxon>Bacteria</taxon>
        <taxon>Pseudomonadati</taxon>
        <taxon>Pseudomonadota</taxon>
        <taxon>Alphaproteobacteria</taxon>
        <taxon>Hyphomicrobiales</taxon>
        <taxon>Methylobacteriaceae</taxon>
        <taxon>Microvirga</taxon>
    </lineage>
</organism>
<dbReference type="Proteomes" id="UP000403266">
    <property type="component" value="Unassembled WGS sequence"/>
</dbReference>
<dbReference type="AlphaFoldDB" id="A0A5N7MU06"/>
<comment type="caution">
    <text evidence="1">The sequence shown here is derived from an EMBL/GenBank/DDBJ whole genome shotgun (WGS) entry which is preliminary data.</text>
</comment>
<evidence type="ECO:0000313" key="1">
    <source>
        <dbReference type="EMBL" id="MPR27526.1"/>
    </source>
</evidence>
<sequence length="301" mass="33246">MSRYQATEVQTNGLIIIEGRPGEPLIVIAPMEHYRSLLAYDRLRATPGGAYYIEYGGPRVYSGGTSLPAPARLYGHHLETASPRPTRIIVITRVGSPLSPNEVRALERLALSQVIETGRAEPTNFEEAFGASLGHDGYRALQAFWAKALQWLHPHCPWLAPQILPPFYLEEPDPFGSSSGQRLVLQRKNLKASLLIAKDGFILLPGSHIRPHVVATASVTPSVLREELWAWGALEPSEDPSLWRLIRHVWCASLSAASFLVLGAPGGRTDVWKANAALRVPDRRAQGVVVLFRSHRPEAKR</sequence>
<dbReference type="EMBL" id="VOSK01000093">
    <property type="protein sequence ID" value="MPR27526.1"/>
    <property type="molecule type" value="Genomic_DNA"/>
</dbReference>
<dbReference type="OrthoDB" id="8026078at2"/>
<protein>
    <submittedName>
        <fullName evidence="1">Uncharacterized protein</fullName>
    </submittedName>
</protein>
<proteinExistence type="predicted"/>
<dbReference type="RefSeq" id="WP_152713850.1">
    <property type="nucleotide sequence ID" value="NZ_VOSJ01000093.1"/>
</dbReference>
<name>A0A5N7MU06_9HYPH</name>
<keyword evidence="2" id="KW-1185">Reference proteome</keyword>
<gene>
    <name evidence="1" type="ORF">FS320_20665</name>
</gene>
<evidence type="ECO:0000313" key="2">
    <source>
        <dbReference type="Proteomes" id="UP000403266"/>
    </source>
</evidence>
<accession>A0A5N7MU06</accession>
<reference evidence="1 2" key="1">
    <citation type="journal article" date="2019" name="Syst. Appl. Microbiol.">
        <title>Microvirga tunisiensis sp. nov., a root nodule symbiotic bacterium isolated from Lupinus micranthus and L. luteus grown in Northern Tunisia.</title>
        <authorList>
            <person name="Msaddak A."/>
            <person name="Rejili M."/>
            <person name="Duran D."/>
            <person name="Mars M."/>
            <person name="Palacios J.M."/>
            <person name="Ruiz-Argueso T."/>
            <person name="Rey L."/>
            <person name="Imperial J."/>
        </authorList>
    </citation>
    <scope>NUCLEOTIDE SEQUENCE [LARGE SCALE GENOMIC DNA]</scope>
    <source>
        <strain evidence="1 2">Lmie10</strain>
    </source>
</reference>